<dbReference type="PANTHER" id="PTHR45641:SF19">
    <property type="entry name" value="NEPHROCYSTIN-3"/>
    <property type="match status" value="1"/>
</dbReference>
<evidence type="ECO:0000256" key="2">
    <source>
        <dbReference type="ARBA" id="ARBA00022803"/>
    </source>
</evidence>
<keyword evidence="2" id="KW-0802">TPR repeat</keyword>
<evidence type="ECO:0000256" key="3">
    <source>
        <dbReference type="SAM" id="Phobius"/>
    </source>
</evidence>
<keyword evidence="3" id="KW-0812">Transmembrane</keyword>
<dbReference type="SUPFAM" id="SSF52200">
    <property type="entry name" value="Toll/Interleukin receptor TIR domain"/>
    <property type="match status" value="1"/>
</dbReference>
<dbReference type="SMART" id="SM00028">
    <property type="entry name" value="TPR"/>
    <property type="match status" value="5"/>
</dbReference>
<feature type="domain" description="MalT-like TPR region" evidence="5">
    <location>
        <begin position="401"/>
        <end position="571"/>
    </location>
</feature>
<dbReference type="InterPro" id="IPR011990">
    <property type="entry name" value="TPR-like_helical_dom_sf"/>
</dbReference>
<dbReference type="RefSeq" id="WP_144335411.1">
    <property type="nucleotide sequence ID" value="NZ_VJWA01000002.1"/>
</dbReference>
<sequence length="637" mass="68241">MSGAPEEGPGTPRYRAFISYSHRDKTVAAWLHRAIETYRIPRKLVGRETPVGPVPRRVAPIFRDRDELPASGDLGAELRSALENALFLVVICSPASAKSHWVNEEILAFKRLHGEHRVLALIASGTPYASLTDTPDAECFPQALRFKLAPDGSLSDEAAEPIAADLREDADGKRLAKLKLIAGLTALKLDDLVRREAQRRLRRLLAVTVASLVGMVFAVGLALYANARRIEANEQRLIAVRESAASKAASDYLIGTFKLSNPATENPRTVTALTILGRSADRARIELADQPAIQARLLATLGSAYNNLGLFTEARTALEGVLPALPRAGPDGARVLLTLANTNFQLGRMDEALANVRRAEALLGPDLTAHRDLRGLAAATEGPIHTGSGDTRAGIAAFDRALRFLRAAPDTKPEMIATLLNNRGLVMSDAGDFKGAEASLLDANARYRKALGDDHLTTGRSWYGLAQNALMAGNLPVAEARIERALAIERRVLDADNPILGDALSLQGQIQQGRGELDAAARSLREAVAIYRKAYGGPHYQIGIAEVYLALVESARGRTDAALTVLDDAKRNYDVSYGKLHANHGDLLVNRATILAAAGRKAEARTDCAAGLKILGDTIGPASDFTKSMAATCAKLG</sequence>
<keyword evidence="3" id="KW-0472">Membrane</keyword>
<feature type="transmembrane region" description="Helical" evidence="3">
    <location>
        <begin position="204"/>
        <end position="225"/>
    </location>
</feature>
<dbReference type="InterPro" id="IPR019734">
    <property type="entry name" value="TPR_rpt"/>
</dbReference>
<dbReference type="InterPro" id="IPR035897">
    <property type="entry name" value="Toll_tir_struct_dom_sf"/>
</dbReference>
<proteinExistence type="predicted"/>
<dbReference type="Pfam" id="PF17874">
    <property type="entry name" value="TPR_MalT"/>
    <property type="match status" value="1"/>
</dbReference>
<evidence type="ECO:0000313" key="6">
    <source>
        <dbReference type="EMBL" id="TRW15243.1"/>
    </source>
</evidence>
<keyword evidence="1" id="KW-0677">Repeat</keyword>
<dbReference type="OrthoDB" id="7308181at2"/>
<keyword evidence="7" id="KW-1185">Reference proteome</keyword>
<dbReference type="PANTHER" id="PTHR45641">
    <property type="entry name" value="TETRATRICOPEPTIDE REPEAT PROTEIN (AFU_ORTHOLOGUE AFUA_6G03870)"/>
    <property type="match status" value="1"/>
</dbReference>
<dbReference type="Gene3D" id="1.25.40.10">
    <property type="entry name" value="Tetratricopeptide repeat domain"/>
    <property type="match status" value="2"/>
</dbReference>
<dbReference type="SUPFAM" id="SSF48452">
    <property type="entry name" value="TPR-like"/>
    <property type="match status" value="3"/>
</dbReference>
<dbReference type="Pfam" id="PF13676">
    <property type="entry name" value="TIR_2"/>
    <property type="match status" value="1"/>
</dbReference>
<dbReference type="EMBL" id="VJWA01000002">
    <property type="protein sequence ID" value="TRW15243.1"/>
    <property type="molecule type" value="Genomic_DNA"/>
</dbReference>
<dbReference type="InterPro" id="IPR000157">
    <property type="entry name" value="TIR_dom"/>
</dbReference>
<name>A0A552UAK3_9SPHN</name>
<evidence type="ECO:0000259" key="4">
    <source>
        <dbReference type="Pfam" id="PF13676"/>
    </source>
</evidence>
<feature type="domain" description="TIR" evidence="4">
    <location>
        <begin position="17"/>
        <end position="123"/>
    </location>
</feature>
<evidence type="ECO:0000259" key="5">
    <source>
        <dbReference type="Pfam" id="PF17874"/>
    </source>
</evidence>
<dbReference type="AlphaFoldDB" id="A0A552UAK3"/>
<evidence type="ECO:0000313" key="7">
    <source>
        <dbReference type="Proteomes" id="UP000317894"/>
    </source>
</evidence>
<dbReference type="InterPro" id="IPR041617">
    <property type="entry name" value="TPR_MalT"/>
</dbReference>
<accession>A0A552UAK3</accession>
<comment type="caution">
    <text evidence="6">The sequence shown here is derived from an EMBL/GenBank/DDBJ whole genome shotgun (WGS) entry which is preliminary data.</text>
</comment>
<keyword evidence="3" id="KW-1133">Transmembrane helix</keyword>
<dbReference type="GO" id="GO:0007165">
    <property type="term" value="P:signal transduction"/>
    <property type="evidence" value="ECO:0007669"/>
    <property type="project" value="InterPro"/>
</dbReference>
<dbReference type="Proteomes" id="UP000317894">
    <property type="component" value="Unassembled WGS sequence"/>
</dbReference>
<gene>
    <name evidence="6" type="ORF">FMM06_16585</name>
</gene>
<reference evidence="6 7" key="1">
    <citation type="submission" date="2019-07" db="EMBL/GenBank/DDBJ databases">
        <title>Novel species isolated from glacier.</title>
        <authorList>
            <person name="Liu Q."/>
            <person name="Xin Y.-H."/>
        </authorList>
    </citation>
    <scope>NUCLEOTIDE SEQUENCE [LARGE SCALE GENOMIC DNA]</scope>
    <source>
        <strain evidence="6 7">LB1R16</strain>
    </source>
</reference>
<organism evidence="6 7">
    <name type="scientific">Glacieibacterium frigidum</name>
    <dbReference type="NCBI Taxonomy" id="2593303"/>
    <lineage>
        <taxon>Bacteria</taxon>
        <taxon>Pseudomonadati</taxon>
        <taxon>Pseudomonadota</taxon>
        <taxon>Alphaproteobacteria</taxon>
        <taxon>Sphingomonadales</taxon>
        <taxon>Sphingosinicellaceae</taxon>
        <taxon>Glacieibacterium</taxon>
    </lineage>
</organism>
<protein>
    <submittedName>
        <fullName evidence="6">Tetratricopeptide repeat protein</fullName>
    </submittedName>
</protein>
<evidence type="ECO:0000256" key="1">
    <source>
        <dbReference type="ARBA" id="ARBA00022737"/>
    </source>
</evidence>
<dbReference type="Gene3D" id="3.40.50.10140">
    <property type="entry name" value="Toll/interleukin-1 receptor homology (TIR) domain"/>
    <property type="match status" value="1"/>
</dbReference>